<evidence type="ECO:0000313" key="2">
    <source>
        <dbReference type="EMBL" id="KAA0047639.1"/>
    </source>
</evidence>
<dbReference type="EMBL" id="SSTD01012901">
    <property type="protein sequence ID" value="TYK08297.1"/>
    <property type="molecule type" value="Genomic_DNA"/>
</dbReference>
<comment type="caution">
    <text evidence="2">The sequence shown here is derived from an EMBL/GenBank/DDBJ whole genome shotgun (WGS) entry which is preliminary data.</text>
</comment>
<dbReference type="Proteomes" id="UP000321393">
    <property type="component" value="Unassembled WGS sequence"/>
</dbReference>
<dbReference type="Proteomes" id="UP000321947">
    <property type="component" value="Unassembled WGS sequence"/>
</dbReference>
<evidence type="ECO:0000313" key="3">
    <source>
        <dbReference type="EMBL" id="TYK08297.1"/>
    </source>
</evidence>
<name>A0A5A7U2I3_CUCMM</name>
<dbReference type="OrthoDB" id="1303669at2759"/>
<proteinExistence type="predicted"/>
<evidence type="ECO:0000256" key="1">
    <source>
        <dbReference type="SAM" id="MobiDB-lite"/>
    </source>
</evidence>
<feature type="region of interest" description="Disordered" evidence="1">
    <location>
        <begin position="55"/>
        <end position="74"/>
    </location>
</feature>
<dbReference type="EMBL" id="SSTE01013117">
    <property type="protein sequence ID" value="KAA0047639.1"/>
    <property type="molecule type" value="Genomic_DNA"/>
</dbReference>
<evidence type="ECO:0000313" key="4">
    <source>
        <dbReference type="Proteomes" id="UP000321393"/>
    </source>
</evidence>
<reference evidence="4 5" key="1">
    <citation type="submission" date="2019-08" db="EMBL/GenBank/DDBJ databases">
        <title>Draft genome sequences of two oriental melons (Cucumis melo L. var makuwa).</title>
        <authorList>
            <person name="Kwon S.-Y."/>
        </authorList>
    </citation>
    <scope>NUCLEOTIDE SEQUENCE [LARGE SCALE GENOMIC DNA]</scope>
    <source>
        <strain evidence="5">cv. Chang Bougi</strain>
        <strain evidence="4">cv. SW 3</strain>
        <tissue evidence="2">Leaf</tissue>
    </source>
</reference>
<gene>
    <name evidence="3" type="ORF">E5676_scaffold648G00800</name>
    <name evidence="2" type="ORF">E6C27_scaffold115G001220</name>
</gene>
<dbReference type="AlphaFoldDB" id="A0A5A7U2I3"/>
<organism evidence="2 4">
    <name type="scientific">Cucumis melo var. makuwa</name>
    <name type="common">Oriental melon</name>
    <dbReference type="NCBI Taxonomy" id="1194695"/>
    <lineage>
        <taxon>Eukaryota</taxon>
        <taxon>Viridiplantae</taxon>
        <taxon>Streptophyta</taxon>
        <taxon>Embryophyta</taxon>
        <taxon>Tracheophyta</taxon>
        <taxon>Spermatophyta</taxon>
        <taxon>Magnoliopsida</taxon>
        <taxon>eudicotyledons</taxon>
        <taxon>Gunneridae</taxon>
        <taxon>Pentapetalae</taxon>
        <taxon>rosids</taxon>
        <taxon>fabids</taxon>
        <taxon>Cucurbitales</taxon>
        <taxon>Cucurbitaceae</taxon>
        <taxon>Benincaseae</taxon>
        <taxon>Cucumis</taxon>
    </lineage>
</organism>
<accession>A0A5A7U2I3</accession>
<sequence>MKRKTFVTLNTSQGSLKVKRHDVILTNPEKEDSKQGEGETPCHHITILEDLEIETPKEDVEDVPQSLKDGGQSTVDKLKEINLSTIEEPRPTFICASLSSEEEGKCMSLLTKYKDIFA</sequence>
<protein>
    <submittedName>
        <fullName evidence="2">Uncharacterized protein</fullName>
    </submittedName>
</protein>
<evidence type="ECO:0000313" key="5">
    <source>
        <dbReference type="Proteomes" id="UP000321947"/>
    </source>
</evidence>